<dbReference type="SUPFAM" id="SSF109604">
    <property type="entry name" value="HD-domain/PDEase-like"/>
    <property type="match status" value="1"/>
</dbReference>
<reference evidence="10" key="1">
    <citation type="submission" date="2020-12" db="EMBL/GenBank/DDBJ databases">
        <title>Desulfobium dissulfuricans gen. nov., sp. nov., a novel mesophilic, sulfate-reducing bacterium isolated from a deep-sea hydrothermal vent.</title>
        <authorList>
            <person name="Hashimoto Y."/>
            <person name="Tame A."/>
            <person name="Sawayama S."/>
            <person name="Miyazaki J."/>
            <person name="Takai K."/>
            <person name="Nakagawa S."/>
        </authorList>
    </citation>
    <scope>NUCLEOTIDE SEQUENCE</scope>
    <source>
        <strain evidence="10">GF1</strain>
    </source>
</reference>
<sequence>MKYYAHSLEGKSPGNWQELSKHLKNVAEMAADFARPFGGEDWAYLAGLWHDLGKYSDGFQKRLYDANGIECHIETQPGKVVHSEAGGHLATLNGWKGADRVLSWLIMGHHAGLTDYEPEYVGAKALSPKMSATDRSVKTLANIPEWIRTQALPPPPEKLQNGADPSFFIRMLFSCLVDADFLDTEAFMDQARAALRKEDYPGPGDLLEDFDAYMDLLCKKARQTPVNTIRAEILARCREVAEQEPSVFSLTVPTGGGKTLASLAFALRHAVKYEKSRIIYVIPYTSIIEQTAKVFGKIPGFEKAVVEHHCNIAETGEDRETARSRLSAENWNAPIIVTTSVQFFESLYACRTSRCRKLHNIANSVVIFDEAQCLPPEYLRPVVFAIRELQKHYRVTPLLCTATQPVLNKTESFDFRFREGFDSPPQEIVDNPDELAARLKRVEVVIHEKGFSPVSLPELAEDLQAEKKALLCIVNRRDDARDLARLLPEGITLHLSTNMCAAHRLGVMDDIRTRLNDGEGIKVISTSLVEAGVDLDFPVVYRALSGLDSIAQAAGRCNREGKLASGRTVVFMPEKQPGYVRVPAGIASEILKDSPDNLLSPGNYENYFRQRFWLLGEQALDRKGIMPLFAGRMNYYYRTAAERFRLIDDDWQVSVLAPWDEAVELLGRLTSEPWNQRMLLRRLGRYSVGIPQKLLAPLAAREYVREIGYPGLYLLDNTLYDKRYGFVPRMRTRRSIRNNS</sequence>
<dbReference type="InterPro" id="IPR011545">
    <property type="entry name" value="DEAD/DEAH_box_helicase_dom"/>
</dbReference>
<keyword evidence="7" id="KW-0067">ATP-binding</keyword>
<name>A0A915U484_9BACT</name>
<dbReference type="GO" id="GO:0004386">
    <property type="term" value="F:helicase activity"/>
    <property type="evidence" value="ECO:0007669"/>
    <property type="project" value="UniProtKB-KW"/>
</dbReference>
<keyword evidence="4" id="KW-0547">Nucleotide-binding</keyword>
<evidence type="ECO:0000256" key="7">
    <source>
        <dbReference type="ARBA" id="ARBA00022840"/>
    </source>
</evidence>
<dbReference type="GO" id="GO:0051607">
    <property type="term" value="P:defense response to virus"/>
    <property type="evidence" value="ECO:0007669"/>
    <property type="project" value="UniProtKB-KW"/>
</dbReference>
<dbReference type="InterPro" id="IPR027417">
    <property type="entry name" value="P-loop_NTPase"/>
</dbReference>
<comment type="similarity">
    <text evidence="2">In the central section; belongs to the CRISPR-associated helicase Cas3 family.</text>
</comment>
<dbReference type="SMART" id="SM00487">
    <property type="entry name" value="DEXDc"/>
    <property type="match status" value="1"/>
</dbReference>
<organism evidence="10 11">
    <name type="scientific">Desulfolithobacter dissulfuricans</name>
    <dbReference type="NCBI Taxonomy" id="2795293"/>
    <lineage>
        <taxon>Bacteria</taxon>
        <taxon>Pseudomonadati</taxon>
        <taxon>Thermodesulfobacteriota</taxon>
        <taxon>Desulfobulbia</taxon>
        <taxon>Desulfobulbales</taxon>
        <taxon>Desulfobulbaceae</taxon>
        <taxon>Desulfolithobacter</taxon>
    </lineage>
</organism>
<dbReference type="InterPro" id="IPR014001">
    <property type="entry name" value="Helicase_ATP-bd"/>
</dbReference>
<dbReference type="SUPFAM" id="SSF52540">
    <property type="entry name" value="P-loop containing nucleoside triphosphate hydrolases"/>
    <property type="match status" value="1"/>
</dbReference>
<protein>
    <submittedName>
        <fullName evidence="10">CRISPR-associated helicase Cas3</fullName>
    </submittedName>
</protein>
<evidence type="ECO:0000256" key="1">
    <source>
        <dbReference type="ARBA" id="ARBA00006847"/>
    </source>
</evidence>
<dbReference type="GO" id="GO:0005524">
    <property type="term" value="F:ATP binding"/>
    <property type="evidence" value="ECO:0007669"/>
    <property type="project" value="UniProtKB-KW"/>
</dbReference>
<evidence type="ECO:0000313" key="11">
    <source>
        <dbReference type="Proteomes" id="UP001063350"/>
    </source>
</evidence>
<dbReference type="PANTHER" id="PTHR24031">
    <property type="entry name" value="RNA HELICASE"/>
    <property type="match status" value="1"/>
</dbReference>
<evidence type="ECO:0000256" key="4">
    <source>
        <dbReference type="ARBA" id="ARBA00022741"/>
    </source>
</evidence>
<evidence type="ECO:0000256" key="8">
    <source>
        <dbReference type="ARBA" id="ARBA00023118"/>
    </source>
</evidence>
<dbReference type="Pfam" id="PF18019">
    <property type="entry name" value="Cas3_HD"/>
    <property type="match status" value="1"/>
</dbReference>
<keyword evidence="5" id="KW-0378">Hydrolase</keyword>
<accession>A0A915U484</accession>
<keyword evidence="6" id="KW-0347">Helicase</keyword>
<evidence type="ECO:0000259" key="9">
    <source>
        <dbReference type="SMART" id="SM00487"/>
    </source>
</evidence>
<dbReference type="InterPro" id="IPR038257">
    <property type="entry name" value="CRISPR-assoc_Cas3_HD_sf"/>
</dbReference>
<dbReference type="AlphaFoldDB" id="A0A915U484"/>
<dbReference type="EMBL" id="AP024233">
    <property type="protein sequence ID" value="BCO10502.1"/>
    <property type="molecule type" value="Genomic_DNA"/>
</dbReference>
<dbReference type="InterPro" id="IPR006483">
    <property type="entry name" value="CRISPR-assoc_Cas3_HD"/>
</dbReference>
<evidence type="ECO:0000313" key="10">
    <source>
        <dbReference type="EMBL" id="BCO10502.1"/>
    </source>
</evidence>
<dbReference type="CDD" id="cd09641">
    <property type="entry name" value="Cas3''_I"/>
    <property type="match status" value="1"/>
</dbReference>
<dbReference type="NCBIfam" id="TIGR01596">
    <property type="entry name" value="cas3_HD"/>
    <property type="match status" value="1"/>
</dbReference>
<dbReference type="Proteomes" id="UP001063350">
    <property type="component" value="Chromosome"/>
</dbReference>
<dbReference type="Gene3D" id="3.40.50.300">
    <property type="entry name" value="P-loop containing nucleotide triphosphate hydrolases"/>
    <property type="match status" value="2"/>
</dbReference>
<dbReference type="KEGG" id="ddu:GF1_28780"/>
<keyword evidence="8" id="KW-0051">Antiviral defense</keyword>
<dbReference type="Gene3D" id="1.10.3210.30">
    <property type="match status" value="1"/>
</dbReference>
<evidence type="ECO:0000256" key="3">
    <source>
        <dbReference type="ARBA" id="ARBA00022723"/>
    </source>
</evidence>
<dbReference type="InterPro" id="IPR054712">
    <property type="entry name" value="Cas3-like_dom"/>
</dbReference>
<dbReference type="GO" id="GO:0003676">
    <property type="term" value="F:nucleic acid binding"/>
    <property type="evidence" value="ECO:0007669"/>
    <property type="project" value="InterPro"/>
</dbReference>
<evidence type="ECO:0000256" key="6">
    <source>
        <dbReference type="ARBA" id="ARBA00022806"/>
    </source>
</evidence>
<keyword evidence="3" id="KW-0479">Metal-binding</keyword>
<dbReference type="GO" id="GO:0016787">
    <property type="term" value="F:hydrolase activity"/>
    <property type="evidence" value="ECO:0007669"/>
    <property type="project" value="UniProtKB-KW"/>
</dbReference>
<dbReference type="Pfam" id="PF00270">
    <property type="entry name" value="DEAD"/>
    <property type="match status" value="1"/>
</dbReference>
<feature type="domain" description="Helicase ATP-binding" evidence="9">
    <location>
        <begin position="222"/>
        <end position="429"/>
    </location>
</feature>
<dbReference type="Pfam" id="PF22590">
    <property type="entry name" value="Cas3-like_C_2"/>
    <property type="match status" value="1"/>
</dbReference>
<proteinExistence type="inferred from homology"/>
<gene>
    <name evidence="10" type="ORF">GF1_28780</name>
</gene>
<comment type="similarity">
    <text evidence="1">In the N-terminal section; belongs to the CRISPR-associated nuclease Cas3-HD family.</text>
</comment>
<dbReference type="CDD" id="cd17930">
    <property type="entry name" value="DEXHc_cas3"/>
    <property type="match status" value="1"/>
</dbReference>
<keyword evidence="11" id="KW-1185">Reference proteome</keyword>
<evidence type="ECO:0000256" key="2">
    <source>
        <dbReference type="ARBA" id="ARBA00009046"/>
    </source>
</evidence>
<dbReference type="GO" id="GO:0046872">
    <property type="term" value="F:metal ion binding"/>
    <property type="evidence" value="ECO:0007669"/>
    <property type="project" value="UniProtKB-KW"/>
</dbReference>
<evidence type="ECO:0000256" key="5">
    <source>
        <dbReference type="ARBA" id="ARBA00022801"/>
    </source>
</evidence>